<dbReference type="InterPro" id="IPR000421">
    <property type="entry name" value="FA58C"/>
</dbReference>
<dbReference type="Gene3D" id="3.20.20.80">
    <property type="entry name" value="Glycosidases"/>
    <property type="match status" value="1"/>
</dbReference>
<dbReference type="InterPro" id="IPR029018">
    <property type="entry name" value="Hex-like_dom2"/>
</dbReference>
<dbReference type="SUPFAM" id="SSF51445">
    <property type="entry name" value="(Trans)glycosidases"/>
    <property type="match status" value="1"/>
</dbReference>
<dbReference type="Pfam" id="PF02838">
    <property type="entry name" value="Glyco_hydro_20b"/>
    <property type="match status" value="1"/>
</dbReference>
<dbReference type="Gene3D" id="1.20.1270.90">
    <property type="entry name" value="AF1782-like"/>
    <property type="match status" value="1"/>
</dbReference>
<feature type="region of interest" description="Disordered" evidence="7">
    <location>
        <begin position="1080"/>
        <end position="1119"/>
    </location>
</feature>
<dbReference type="KEGG" id="fit:Fi14EGH31_08710"/>
<keyword evidence="6" id="KW-0175">Coiled coil</keyword>
<dbReference type="InterPro" id="IPR025705">
    <property type="entry name" value="Beta_hexosaminidase_sua/sub"/>
</dbReference>
<dbReference type="InterPro" id="IPR017853">
    <property type="entry name" value="GH"/>
</dbReference>
<dbReference type="PANTHER" id="PTHR43678">
    <property type="entry name" value="PUTATIVE (AFU_ORTHOLOGUE AFUA_2G00640)-RELATED"/>
    <property type="match status" value="1"/>
</dbReference>
<dbReference type="Proteomes" id="UP000593842">
    <property type="component" value="Chromosome"/>
</dbReference>
<dbReference type="GeneID" id="70579311"/>
<dbReference type="SUPFAM" id="SSF49785">
    <property type="entry name" value="Galactose-binding domain-like"/>
    <property type="match status" value="1"/>
</dbReference>
<evidence type="ECO:0000259" key="8">
    <source>
        <dbReference type="PROSITE" id="PS50022"/>
    </source>
</evidence>
<dbReference type="InterPro" id="IPR008979">
    <property type="entry name" value="Galactose-bd-like_sf"/>
</dbReference>
<dbReference type="Pfam" id="PF06458">
    <property type="entry name" value="MucBP"/>
    <property type="match status" value="1"/>
</dbReference>
<feature type="active site" description="Proton donor" evidence="5">
    <location>
        <position position="341"/>
    </location>
</feature>
<dbReference type="Gene3D" id="1.20.1270.70">
    <property type="entry name" value="Designed single chain three-helix bundle"/>
    <property type="match status" value="2"/>
</dbReference>
<sequence>MKGKVSKNKFLKVVLPALLVVAIICQAVGFQAVLAKGNVATTSLMTYPNVQQYTKEAGQDFTLAENSRIFVVANEKTLNNTILLKDLKLTSSNFEAAGVLSKAPIIVFGKEENAVVNDIVVRMEDVAELEGKAESYKLDITDKITVTAKDEIGIYYGLMSVIQMLKINDKILEKGTVIDYPDVELRSMHLDIARKPFSKEWIIRQIKDLSWQKYNAVQLHFSENEGFRIQSDTLDAIEGFKYKYDDVLSKQDILDIIQVANDYHIEIVPSLDSPGHSGAVLQYLPTDYSCRELFPTDARRNQCFNIFTNPEAREFLVNLMTEFIEFFGDAGCKHFNIGGDEFLAKFSSFSNEQYGQIMTYFNDISKIVKDNGMTPRAWNDGLLFGDYEGYTLDSDIEVCYWAAPENCASVADFVANGNKVINYSDVYMYYVLSWWWQTNAVPEGDRIYNEWHPGKFSNLSGTAQTFEEPYPEYVMGGSYAVWCDDPNYESEQSVEDKIYHRTRATAYKMWNANDNQPDYDVFKAAVDKLGRTPGFNEALPAPGEVFQGEDTATVTIKYIDNFGKTIAADDVFYGLNDSDYHFEAKELFGYSFIESDLPLDGKYNGNMTITLKYQLHCDKTDLKKEIFEPLAVSEYINETVADYNKALTMAKEIYFDETSGQLAVNNALRALQDAKNKAVKLEYYSLYVEVTYPLNESDYSSGYQAYKNAVTTGKTLLNSEGLTVEKAKEAYNAIQTAKQSLVKPNAKVPTISATDTYYQSNNYNNMIDGNINTKCWFNSNQEIGKEVKFTFTRPINISSIQIIQPSNAGKDIIDGADVQISTDGKNWTTVGTLDNSAFEKTITFDKTLTKYVRIVLTEGKGNWYQIAEVKFELEEIPEDSTLKDMILEAETLNITGKSSGSVNEMIDALIVAQKSYVEGKVDVTEETNNLRNAINALRDTVTSNKEKLTNKINDAKEIENNNYSIESWSRFEKALLEAIIVNEDSNATQEQVDKAYDDLDKAIKVLIDAPVIVDKKELSNVIETTNDFVEKDYTVDSWKAFKEALDHAKDVLQNENTTQDEVDQALASLQDAIKNLKTVSQTGNNDQPNQKPNDQIQTSIKKEDDNKTSSTKNNSHIKTGDDMSVVPYILLMATAGGYIALQRRNKED</sequence>
<protein>
    <recommendedName>
        <fullName evidence="8">F5/8 type C domain-containing protein</fullName>
    </recommendedName>
</protein>
<dbReference type="Pfam" id="PF00754">
    <property type="entry name" value="F5_F8_type_C"/>
    <property type="match status" value="1"/>
</dbReference>
<evidence type="ECO:0000256" key="4">
    <source>
        <dbReference type="ARBA" id="ARBA00023295"/>
    </source>
</evidence>
<proteinExistence type="inferred from homology"/>
<accession>A0A7I8DX05</accession>
<evidence type="ECO:0000256" key="5">
    <source>
        <dbReference type="PIRSR" id="PIRSR625705-1"/>
    </source>
</evidence>
<dbReference type="InterPro" id="IPR015883">
    <property type="entry name" value="Glyco_hydro_20_cat"/>
</dbReference>
<dbReference type="GO" id="GO:0005975">
    <property type="term" value="P:carbohydrate metabolic process"/>
    <property type="evidence" value="ECO:0007669"/>
    <property type="project" value="InterPro"/>
</dbReference>
<gene>
    <name evidence="9" type="ORF">Fi14EGH31_08710</name>
</gene>
<dbReference type="Gene3D" id="2.60.120.260">
    <property type="entry name" value="Galactose-binding domain-like"/>
    <property type="match status" value="1"/>
</dbReference>
<dbReference type="RefSeq" id="WP_234697826.1">
    <property type="nucleotide sequence ID" value="NZ_AP024085.1"/>
</dbReference>
<dbReference type="AlphaFoldDB" id="A0A7I8DX05"/>
<dbReference type="InterPro" id="IPR015882">
    <property type="entry name" value="HEX_bac_N"/>
</dbReference>
<evidence type="ECO:0000256" key="2">
    <source>
        <dbReference type="ARBA" id="ARBA00022737"/>
    </source>
</evidence>
<evidence type="ECO:0000313" key="10">
    <source>
        <dbReference type="Proteomes" id="UP000593842"/>
    </source>
</evidence>
<dbReference type="Gene3D" id="3.30.379.10">
    <property type="entry name" value="Chitobiase/beta-hexosaminidase domain 2-like"/>
    <property type="match status" value="1"/>
</dbReference>
<dbReference type="PANTHER" id="PTHR43678:SF1">
    <property type="entry name" value="BETA-N-ACETYLHEXOSAMINIDASE"/>
    <property type="match status" value="1"/>
</dbReference>
<dbReference type="Pfam" id="PF00728">
    <property type="entry name" value="Glyco_hydro_20"/>
    <property type="match status" value="1"/>
</dbReference>
<reference evidence="10" key="1">
    <citation type="submission" date="2020-09" db="EMBL/GenBank/DDBJ databases">
        <title>Complete genome sequencing of Faecalibacillus intestinalis strain 14EGH31.</title>
        <authorList>
            <person name="Sakamoto M."/>
            <person name="Murakami T."/>
            <person name="Mori H."/>
        </authorList>
    </citation>
    <scope>NUCLEOTIDE SEQUENCE [LARGE SCALE GENOMIC DNA]</scope>
    <source>
        <strain evidence="10">14EGH31</strain>
    </source>
</reference>
<dbReference type="Pfam" id="PF07554">
    <property type="entry name" value="FIVAR"/>
    <property type="match status" value="4"/>
</dbReference>
<organism evidence="9 10">
    <name type="scientific">Faecalibacillus intestinalis</name>
    <dbReference type="NCBI Taxonomy" id="1982626"/>
    <lineage>
        <taxon>Bacteria</taxon>
        <taxon>Bacillati</taxon>
        <taxon>Bacillota</taxon>
        <taxon>Erysipelotrichia</taxon>
        <taxon>Erysipelotrichales</taxon>
        <taxon>Coprobacillaceae</taxon>
        <taxon>Faecalibacillus</taxon>
    </lineage>
</organism>
<dbReference type="InterPro" id="IPR052764">
    <property type="entry name" value="GH20_Enzymes"/>
</dbReference>
<evidence type="ECO:0000256" key="7">
    <source>
        <dbReference type="SAM" id="MobiDB-lite"/>
    </source>
</evidence>
<feature type="compositionally biased region" description="Polar residues" evidence="7">
    <location>
        <begin position="1108"/>
        <end position="1117"/>
    </location>
</feature>
<dbReference type="PROSITE" id="PS50022">
    <property type="entry name" value="FA58C_3"/>
    <property type="match status" value="1"/>
</dbReference>
<dbReference type="PRINTS" id="PR00738">
    <property type="entry name" value="GLHYDRLASE20"/>
</dbReference>
<evidence type="ECO:0000256" key="6">
    <source>
        <dbReference type="SAM" id="Coils"/>
    </source>
</evidence>
<keyword evidence="2" id="KW-0677">Repeat</keyword>
<evidence type="ECO:0000256" key="3">
    <source>
        <dbReference type="ARBA" id="ARBA00022801"/>
    </source>
</evidence>
<name>A0A7I8DX05_9FIRM</name>
<dbReference type="GO" id="GO:0004563">
    <property type="term" value="F:beta-N-acetylhexosaminidase activity"/>
    <property type="evidence" value="ECO:0007669"/>
    <property type="project" value="InterPro"/>
</dbReference>
<feature type="compositionally biased region" description="Low complexity" evidence="7">
    <location>
        <begin position="1084"/>
        <end position="1097"/>
    </location>
</feature>
<feature type="coiled-coil region" evidence="6">
    <location>
        <begin position="920"/>
        <end position="958"/>
    </location>
</feature>
<dbReference type="EMBL" id="AP024085">
    <property type="protein sequence ID" value="BCL57159.1"/>
    <property type="molecule type" value="Genomic_DNA"/>
</dbReference>
<dbReference type="SUPFAM" id="SSF55545">
    <property type="entry name" value="beta-N-acetylhexosaminidase-like domain"/>
    <property type="match status" value="1"/>
</dbReference>
<evidence type="ECO:0000256" key="1">
    <source>
        <dbReference type="ARBA" id="ARBA00006285"/>
    </source>
</evidence>
<comment type="similarity">
    <text evidence="1">Belongs to the glycosyl hydrolase 20 family.</text>
</comment>
<dbReference type="InterPro" id="IPR009459">
    <property type="entry name" value="MucBP_dom"/>
</dbReference>
<evidence type="ECO:0000313" key="9">
    <source>
        <dbReference type="EMBL" id="BCL57159.1"/>
    </source>
</evidence>
<dbReference type="Gene3D" id="3.10.20.320">
    <property type="entry name" value="Putative peptidoglycan bound protein (lpxtg motif)"/>
    <property type="match status" value="1"/>
</dbReference>
<feature type="domain" description="F5/8 type C" evidence="8">
    <location>
        <begin position="730"/>
        <end position="876"/>
    </location>
</feature>
<keyword evidence="4" id="KW-0326">Glycosidase</keyword>
<keyword evidence="3" id="KW-0378">Hydrolase</keyword>